<dbReference type="AlphaFoldDB" id="A0A1I8GWS9"/>
<keyword evidence="9" id="KW-1185">Reference proteome</keyword>
<dbReference type="GO" id="GO:0006355">
    <property type="term" value="P:regulation of DNA-templated transcription"/>
    <property type="evidence" value="ECO:0007669"/>
    <property type="project" value="InterPro"/>
</dbReference>
<dbReference type="Pfam" id="PF05712">
    <property type="entry name" value="MRG"/>
    <property type="match status" value="1"/>
</dbReference>
<dbReference type="InterPro" id="IPR008676">
    <property type="entry name" value="MRG"/>
</dbReference>
<dbReference type="GO" id="GO:0005634">
    <property type="term" value="C:nucleus"/>
    <property type="evidence" value="ECO:0007669"/>
    <property type="project" value="UniProtKB-SubCell"/>
</dbReference>
<dbReference type="PANTHER" id="PTHR10880">
    <property type="entry name" value="MORTALITY FACTOR 4-LIKE PROTEIN"/>
    <property type="match status" value="1"/>
</dbReference>
<accession>A0A1I8GWS9</accession>
<dbReference type="Proteomes" id="UP000095280">
    <property type="component" value="Unplaced"/>
</dbReference>
<dbReference type="SUPFAM" id="SSF54160">
    <property type="entry name" value="Chromo domain-like"/>
    <property type="match status" value="1"/>
</dbReference>
<feature type="compositionally biased region" description="Pro residues" evidence="6">
    <location>
        <begin position="120"/>
        <end position="130"/>
    </location>
</feature>
<sequence length="346" mass="38293">MDHFYMKLSVDVKDGHIKYFVHYQGWNKNWDEWVGDARIMKFNAVGLQKQKELKEFYSKPGKKVKGLRKSDLLNQEYPPPEALRRLEEAASNDGAASASSSSSQPPKQPPPKQQPLSKQLPPPPPLPPPAAAASTTSKRSARESLSSAVADPDASASESSGTGGAFGGGTGKRLRIQIELSRPLKLWLADDADLVCKQKRLLALPPPPSQTVSGILGRFVTTQSAISNADELERERLSEFVAGLQSYFNTVLNSQLLYSNERQQFSSLLKSHRTAMPASLYGCMHLLRLFVRLGDLLSHTKLDLKCLNTLLDYCDAFLLFLERNMDVFMTSGSYEPPDPRLASQQA</sequence>
<evidence type="ECO:0000256" key="4">
    <source>
        <dbReference type="ARBA" id="ARBA00023163"/>
    </source>
</evidence>
<keyword evidence="4" id="KW-0804">Transcription</keyword>
<dbReference type="Pfam" id="PF11717">
    <property type="entry name" value="Tudor-knot"/>
    <property type="match status" value="1"/>
</dbReference>
<dbReference type="InterPro" id="IPR038217">
    <property type="entry name" value="MRG_C_sf"/>
</dbReference>
<evidence type="ECO:0000256" key="2">
    <source>
        <dbReference type="ARBA" id="ARBA00022853"/>
    </source>
</evidence>
<dbReference type="Gene3D" id="2.30.30.140">
    <property type="match status" value="1"/>
</dbReference>
<feature type="domain" description="MRG" evidence="7">
    <location>
        <begin position="172"/>
        <end position="335"/>
    </location>
</feature>
<dbReference type="PANTHER" id="PTHR10880:SF48">
    <property type="entry name" value="MORTALITY FACTOR 4 LIKE 2"/>
    <property type="match status" value="1"/>
</dbReference>
<protein>
    <submittedName>
        <fullName evidence="10">MRG domain-containing protein</fullName>
    </submittedName>
</protein>
<evidence type="ECO:0000256" key="3">
    <source>
        <dbReference type="ARBA" id="ARBA00023015"/>
    </source>
</evidence>
<keyword evidence="2" id="KW-0156">Chromatin regulator</keyword>
<keyword evidence="5" id="KW-0539">Nucleus</keyword>
<dbReference type="GO" id="GO:0035267">
    <property type="term" value="C:NuA4 histone acetyltransferase complex"/>
    <property type="evidence" value="ECO:0007669"/>
    <property type="project" value="TreeGrafter"/>
</dbReference>
<feature type="compositionally biased region" description="Gly residues" evidence="6">
    <location>
        <begin position="161"/>
        <end position="170"/>
    </location>
</feature>
<name>A0A1I8GWS9_9PLAT</name>
<dbReference type="InterPro" id="IPR026541">
    <property type="entry name" value="MRG_dom"/>
</dbReference>
<dbReference type="PROSITE" id="PS51640">
    <property type="entry name" value="MRG"/>
    <property type="match status" value="1"/>
</dbReference>
<evidence type="ECO:0000256" key="6">
    <source>
        <dbReference type="SAM" id="MobiDB-lite"/>
    </source>
</evidence>
<feature type="domain" description="Tudor-knot" evidence="8">
    <location>
        <begin position="9"/>
        <end position="39"/>
    </location>
</feature>
<dbReference type="WBParaSite" id="maker-uti_cns_0003484-snap-gene-0.10-mRNA-1">
    <property type="protein sequence ID" value="maker-uti_cns_0003484-snap-gene-0.10-mRNA-1"/>
    <property type="gene ID" value="maker-uti_cns_0003484-snap-gene-0.10"/>
</dbReference>
<dbReference type="GO" id="GO:0006325">
    <property type="term" value="P:chromatin organization"/>
    <property type="evidence" value="ECO:0007669"/>
    <property type="project" value="UniProtKB-KW"/>
</dbReference>
<evidence type="ECO:0000313" key="9">
    <source>
        <dbReference type="Proteomes" id="UP000095280"/>
    </source>
</evidence>
<evidence type="ECO:0000259" key="8">
    <source>
        <dbReference type="Pfam" id="PF11717"/>
    </source>
</evidence>
<feature type="compositionally biased region" description="Low complexity" evidence="6">
    <location>
        <begin position="95"/>
        <end position="105"/>
    </location>
</feature>
<dbReference type="InterPro" id="IPR025995">
    <property type="entry name" value="Tudor-knot"/>
</dbReference>
<evidence type="ECO:0000256" key="5">
    <source>
        <dbReference type="ARBA" id="ARBA00023242"/>
    </source>
</evidence>
<evidence type="ECO:0000313" key="10">
    <source>
        <dbReference type="WBParaSite" id="maker-uti_cns_0003484-snap-gene-0.10-mRNA-1"/>
    </source>
</evidence>
<evidence type="ECO:0000256" key="1">
    <source>
        <dbReference type="ARBA" id="ARBA00004123"/>
    </source>
</evidence>
<organism evidence="9 10">
    <name type="scientific">Macrostomum lignano</name>
    <dbReference type="NCBI Taxonomy" id="282301"/>
    <lineage>
        <taxon>Eukaryota</taxon>
        <taxon>Metazoa</taxon>
        <taxon>Spiralia</taxon>
        <taxon>Lophotrochozoa</taxon>
        <taxon>Platyhelminthes</taxon>
        <taxon>Rhabditophora</taxon>
        <taxon>Macrostomorpha</taxon>
        <taxon>Macrostomida</taxon>
        <taxon>Macrostomidae</taxon>
        <taxon>Macrostomum</taxon>
    </lineage>
</organism>
<comment type="subcellular location">
    <subcellularLocation>
        <location evidence="1">Nucleus</location>
    </subcellularLocation>
</comment>
<feature type="region of interest" description="Disordered" evidence="6">
    <location>
        <begin position="89"/>
        <end position="170"/>
    </location>
</feature>
<keyword evidence="3" id="KW-0805">Transcription regulation</keyword>
<dbReference type="Gene3D" id="1.10.274.30">
    <property type="entry name" value="MRG domain"/>
    <property type="match status" value="1"/>
</dbReference>
<dbReference type="InterPro" id="IPR016197">
    <property type="entry name" value="Chromo-like_dom_sf"/>
</dbReference>
<evidence type="ECO:0000259" key="7">
    <source>
        <dbReference type="Pfam" id="PF05712"/>
    </source>
</evidence>
<feature type="compositionally biased region" description="Low complexity" evidence="6">
    <location>
        <begin position="144"/>
        <end position="160"/>
    </location>
</feature>
<reference evidence="10" key="1">
    <citation type="submission" date="2016-11" db="UniProtKB">
        <authorList>
            <consortium name="WormBaseParasite"/>
        </authorList>
    </citation>
    <scope>IDENTIFICATION</scope>
</reference>
<dbReference type="PIRSF" id="PIRSF038133">
    <property type="entry name" value="HAT_Nua4_EAF3/MRG15"/>
    <property type="match status" value="1"/>
</dbReference>
<proteinExistence type="predicted"/>